<accession>A0A844AYF8</accession>
<dbReference type="AlphaFoldDB" id="A0A844AYF8"/>
<evidence type="ECO:0000313" key="1">
    <source>
        <dbReference type="EMBL" id="MRD49395.1"/>
    </source>
</evidence>
<dbReference type="Proteomes" id="UP000487350">
    <property type="component" value="Unassembled WGS sequence"/>
</dbReference>
<proteinExistence type="predicted"/>
<reference evidence="1 2" key="1">
    <citation type="submission" date="2019-11" db="EMBL/GenBank/DDBJ databases">
        <title>Caenimonas koreensis gen. nov., sp. nov., isolated from activated sludge.</title>
        <authorList>
            <person name="Seung H.R."/>
        </authorList>
    </citation>
    <scope>NUCLEOTIDE SEQUENCE [LARGE SCALE GENOMIC DNA]</scope>
    <source>
        <strain evidence="1 2">EMB320</strain>
    </source>
</reference>
<protein>
    <submittedName>
        <fullName evidence="1">Uncharacterized protein</fullName>
    </submittedName>
</protein>
<evidence type="ECO:0000313" key="2">
    <source>
        <dbReference type="Proteomes" id="UP000487350"/>
    </source>
</evidence>
<keyword evidence="2" id="KW-1185">Reference proteome</keyword>
<dbReference type="EMBL" id="WJBU01000023">
    <property type="protein sequence ID" value="MRD49395.1"/>
    <property type="molecule type" value="Genomic_DNA"/>
</dbReference>
<name>A0A844AYF8_9BURK</name>
<comment type="caution">
    <text evidence="1">The sequence shown here is derived from an EMBL/GenBank/DDBJ whole genome shotgun (WGS) entry which is preliminary data.</text>
</comment>
<gene>
    <name evidence="1" type="ORF">GHT07_19130</name>
</gene>
<organism evidence="1 2">
    <name type="scientific">Caenimonas koreensis DSM 17982</name>
    <dbReference type="NCBI Taxonomy" id="1121255"/>
    <lineage>
        <taxon>Bacteria</taxon>
        <taxon>Pseudomonadati</taxon>
        <taxon>Pseudomonadota</taxon>
        <taxon>Betaproteobacteria</taxon>
        <taxon>Burkholderiales</taxon>
        <taxon>Comamonadaceae</taxon>
        <taxon>Caenimonas</taxon>
    </lineage>
</organism>
<feature type="non-terminal residue" evidence="1">
    <location>
        <position position="50"/>
    </location>
</feature>
<sequence>MSKKKIAIAIAVLLLLAVASVFGLLYVSSGLLVKYLALHDVTPHLSLPFE</sequence>